<accession>A0A1B6F8N3</accession>
<sequence>KAVWECNNALEELAKRNKVTLGWVLGHEGIQGNEEADNLAKIGTGSLLVGPDPGCGVAFSYSKTLVKDWDRRTRSDNWTSSSGLRQSKMFISPYAKGWSALLDLSKEDIRLVIGMLTGHGPLRKHLMKMGLSQTDECRLCGEAEESAEHIWLNCPALCKTRCKFLGAYFLSSRDIRDQEPSNLIGFCKSLRF</sequence>
<dbReference type="Gene3D" id="3.30.420.10">
    <property type="entry name" value="Ribonuclease H-like superfamily/Ribonuclease H"/>
    <property type="match status" value="1"/>
</dbReference>
<dbReference type="SUPFAM" id="SSF53098">
    <property type="entry name" value="Ribonuclease H-like"/>
    <property type="match status" value="1"/>
</dbReference>
<dbReference type="Pfam" id="PF00075">
    <property type="entry name" value="RNase_H"/>
    <property type="match status" value="1"/>
</dbReference>
<gene>
    <name evidence="2" type="ORF">g.25375</name>
</gene>
<dbReference type="GO" id="GO:0004523">
    <property type="term" value="F:RNA-DNA hybrid ribonuclease activity"/>
    <property type="evidence" value="ECO:0007669"/>
    <property type="project" value="InterPro"/>
</dbReference>
<dbReference type="PROSITE" id="PS50879">
    <property type="entry name" value="RNASE_H_1"/>
    <property type="match status" value="1"/>
</dbReference>
<proteinExistence type="predicted"/>
<feature type="domain" description="RNase H type-1" evidence="1">
    <location>
        <begin position="1"/>
        <end position="45"/>
    </location>
</feature>
<evidence type="ECO:0000259" key="1">
    <source>
        <dbReference type="PROSITE" id="PS50879"/>
    </source>
</evidence>
<evidence type="ECO:0000313" key="2">
    <source>
        <dbReference type="EMBL" id="JAS46511.1"/>
    </source>
</evidence>
<dbReference type="EMBL" id="GECZ01023258">
    <property type="protein sequence ID" value="JAS46511.1"/>
    <property type="molecule type" value="Transcribed_RNA"/>
</dbReference>
<dbReference type="InterPro" id="IPR002156">
    <property type="entry name" value="RNaseH_domain"/>
</dbReference>
<name>A0A1B6F8N3_9HEMI</name>
<protein>
    <recommendedName>
        <fullName evidence="1">RNase H type-1 domain-containing protein</fullName>
    </recommendedName>
</protein>
<dbReference type="InterPro" id="IPR012337">
    <property type="entry name" value="RNaseH-like_sf"/>
</dbReference>
<reference evidence="2" key="1">
    <citation type="submission" date="2015-11" db="EMBL/GenBank/DDBJ databases">
        <title>De novo transcriptome assembly of four potential Pierce s Disease insect vectors from Arizona vineyards.</title>
        <authorList>
            <person name="Tassone E.E."/>
        </authorList>
    </citation>
    <scope>NUCLEOTIDE SEQUENCE</scope>
</reference>
<dbReference type="InterPro" id="IPR036397">
    <property type="entry name" value="RNaseH_sf"/>
</dbReference>
<organism evidence="2">
    <name type="scientific">Cuerna arida</name>
    <dbReference type="NCBI Taxonomy" id="1464854"/>
    <lineage>
        <taxon>Eukaryota</taxon>
        <taxon>Metazoa</taxon>
        <taxon>Ecdysozoa</taxon>
        <taxon>Arthropoda</taxon>
        <taxon>Hexapoda</taxon>
        <taxon>Insecta</taxon>
        <taxon>Pterygota</taxon>
        <taxon>Neoptera</taxon>
        <taxon>Paraneoptera</taxon>
        <taxon>Hemiptera</taxon>
        <taxon>Auchenorrhyncha</taxon>
        <taxon>Membracoidea</taxon>
        <taxon>Cicadellidae</taxon>
        <taxon>Cicadellinae</taxon>
        <taxon>Proconiini</taxon>
        <taxon>Cuerna</taxon>
    </lineage>
</organism>
<feature type="non-terminal residue" evidence="2">
    <location>
        <position position="1"/>
    </location>
</feature>
<dbReference type="GO" id="GO:0003676">
    <property type="term" value="F:nucleic acid binding"/>
    <property type="evidence" value="ECO:0007669"/>
    <property type="project" value="InterPro"/>
</dbReference>
<dbReference type="AlphaFoldDB" id="A0A1B6F8N3"/>